<evidence type="ECO:0000313" key="5">
    <source>
        <dbReference type="EMBL" id="CAC5388644.1"/>
    </source>
</evidence>
<dbReference type="InterPro" id="IPR002110">
    <property type="entry name" value="Ankyrin_rpt"/>
</dbReference>
<dbReference type="PANTHER" id="PTHR24198:SF165">
    <property type="entry name" value="ANKYRIN REPEAT-CONTAINING PROTEIN-RELATED"/>
    <property type="match status" value="1"/>
</dbReference>
<keyword evidence="1" id="KW-0677">Repeat</keyword>
<evidence type="ECO:0000256" key="1">
    <source>
        <dbReference type="ARBA" id="ARBA00022737"/>
    </source>
</evidence>
<dbReference type="PROSITE" id="PS50297">
    <property type="entry name" value="ANK_REP_REGION"/>
    <property type="match status" value="2"/>
</dbReference>
<dbReference type="PROSITE" id="PS50088">
    <property type="entry name" value="ANK_REPEAT"/>
    <property type="match status" value="3"/>
</dbReference>
<dbReference type="PRINTS" id="PR01415">
    <property type="entry name" value="ANKYRIN"/>
</dbReference>
<sequence length="871" mass="99491">MWKDNRVNTKGDTSLHLAAKNKNPDGKVSIENLLTKGVDINARNKWGQTPLHYAAIAGCLQNIETLTRSPGIDVNSRDINGYNALQSLIAANDGESASFTDNDRLVLRKSLQALVNAGIDVNNQTVFGDSILHLIALRQDNPPLLKFFISNFPDINLDLINKKNENFFHVYVAEERLKFIVEFFEWIAEKYSGSRLKALLCSRDIRGKTPWTLMIGNTGESANFQNILDYAVSPYVNDNLGNTVLHQTCGILYGRSHSEFLKYMLKGGADLNAQNMYGEPVLSMTLDEAVFEIFEQFNPDYKVKDRWGRSTLSSIMKNRPDPDFLKALMETRAVNVNTRDIFDSTPLHFAAYNNFKEQIELLLKYGADLNACDNLQERPLDTAKRHRSFSCIALLKAADIIEQKHTIIYTRITKLGDNTFEEILCGLPEAILSSCIQSPQDIQTLLHLPLDLKDFMNYLLESYHTTSLNYSSEVDSVTFDVNNLVTSLCKQIQKYDSRFEMSVFPSGSMAEGTKIGRPDEFDFILCLDKLNDITDIVMADNCMKNGFASLKFKDIPDVDDYLPFTDADGFFLPILFLRLFFEYLKRALNDSHLWREGNLYFNVGNKVGTIFAKPVFTFNVYWFGSVYKQLKISIDLVPAVYKTGWWPVNIDADKIPLISSDIKSAGCFLTLQTKVLKMSVNNSHCISRTCNTEENDEEHAKKRMLRISAAPAEICLMKSLPNKFRQAYVLAKVLKTVCPEIDVEIKQYGLENMDMEYAIPRRTKPSELLKSYMLKNSVFYVLDELKMKNQLEDELDVSQITIEMYNFLLRFVDGRKMHMRPYFLSSEINVFEKSQELSINKTFIFHLQREFSIKLVLGILNAQFPRECLAA</sequence>
<dbReference type="InterPro" id="IPR046903">
    <property type="entry name" value="Mab-21-like_nuc_Trfase"/>
</dbReference>
<name>A0A6J8C0P1_MYTCO</name>
<keyword evidence="2 3" id="KW-0040">ANK repeat</keyword>
<dbReference type="Proteomes" id="UP000507470">
    <property type="component" value="Unassembled WGS sequence"/>
</dbReference>
<dbReference type="Gene3D" id="3.30.460.90">
    <property type="match status" value="1"/>
</dbReference>
<dbReference type="Gene3D" id="1.25.40.20">
    <property type="entry name" value="Ankyrin repeat-containing domain"/>
    <property type="match status" value="3"/>
</dbReference>
<feature type="domain" description="Mab-21-like nucleotidyltransferase" evidence="4">
    <location>
        <begin position="510"/>
        <end position="651"/>
    </location>
</feature>
<dbReference type="SMART" id="SM01265">
    <property type="entry name" value="Mab-21"/>
    <property type="match status" value="1"/>
</dbReference>
<protein>
    <recommendedName>
        <fullName evidence="4">Mab-21-like nucleotidyltransferase domain-containing protein</fullName>
    </recommendedName>
</protein>
<dbReference type="EMBL" id="CACVKT020004199">
    <property type="protein sequence ID" value="CAC5388644.1"/>
    <property type="molecule type" value="Genomic_DNA"/>
</dbReference>
<accession>A0A6J8C0P1</accession>
<dbReference type="SMART" id="SM00248">
    <property type="entry name" value="ANK"/>
    <property type="match status" value="6"/>
</dbReference>
<keyword evidence="6" id="KW-1185">Reference proteome</keyword>
<evidence type="ECO:0000256" key="2">
    <source>
        <dbReference type="ARBA" id="ARBA00023043"/>
    </source>
</evidence>
<dbReference type="InterPro" id="IPR024810">
    <property type="entry name" value="MAB21L/cGLR"/>
</dbReference>
<dbReference type="Pfam" id="PF03281">
    <property type="entry name" value="Mab-21"/>
    <property type="match status" value="1"/>
</dbReference>
<dbReference type="InterPro" id="IPR036770">
    <property type="entry name" value="Ankyrin_rpt-contain_sf"/>
</dbReference>
<feature type="repeat" description="ANK" evidence="3">
    <location>
        <begin position="10"/>
        <end position="45"/>
    </location>
</feature>
<dbReference type="Pfam" id="PF12796">
    <property type="entry name" value="Ank_2"/>
    <property type="match status" value="2"/>
</dbReference>
<evidence type="ECO:0000313" key="6">
    <source>
        <dbReference type="Proteomes" id="UP000507470"/>
    </source>
</evidence>
<reference evidence="5 6" key="1">
    <citation type="submission" date="2020-06" db="EMBL/GenBank/DDBJ databases">
        <authorList>
            <person name="Li R."/>
            <person name="Bekaert M."/>
        </authorList>
    </citation>
    <scope>NUCLEOTIDE SEQUENCE [LARGE SCALE GENOMIC DNA]</scope>
    <source>
        <strain evidence="6">wild</strain>
    </source>
</reference>
<dbReference type="SUPFAM" id="SSF48403">
    <property type="entry name" value="Ankyrin repeat"/>
    <property type="match status" value="1"/>
</dbReference>
<gene>
    <name evidence="5" type="ORF">MCOR_23894</name>
</gene>
<dbReference type="Pfam" id="PF00023">
    <property type="entry name" value="Ank"/>
    <property type="match status" value="1"/>
</dbReference>
<dbReference type="PANTHER" id="PTHR24198">
    <property type="entry name" value="ANKYRIN REPEAT AND PROTEIN KINASE DOMAIN-CONTAINING PROTEIN"/>
    <property type="match status" value="1"/>
</dbReference>
<proteinExistence type="predicted"/>
<feature type="repeat" description="ANK" evidence="3">
    <location>
        <begin position="342"/>
        <end position="374"/>
    </location>
</feature>
<organism evidence="5 6">
    <name type="scientific">Mytilus coruscus</name>
    <name type="common">Sea mussel</name>
    <dbReference type="NCBI Taxonomy" id="42192"/>
    <lineage>
        <taxon>Eukaryota</taxon>
        <taxon>Metazoa</taxon>
        <taxon>Spiralia</taxon>
        <taxon>Lophotrochozoa</taxon>
        <taxon>Mollusca</taxon>
        <taxon>Bivalvia</taxon>
        <taxon>Autobranchia</taxon>
        <taxon>Pteriomorphia</taxon>
        <taxon>Mytilida</taxon>
        <taxon>Mytiloidea</taxon>
        <taxon>Mytilidae</taxon>
        <taxon>Mytilinae</taxon>
        <taxon>Mytilus</taxon>
    </lineage>
</organism>
<evidence type="ECO:0000259" key="4">
    <source>
        <dbReference type="Pfam" id="PF03281"/>
    </source>
</evidence>
<dbReference type="AlphaFoldDB" id="A0A6J8C0P1"/>
<feature type="repeat" description="ANK" evidence="3">
    <location>
        <begin position="46"/>
        <end position="79"/>
    </location>
</feature>
<evidence type="ECO:0000256" key="3">
    <source>
        <dbReference type="PROSITE-ProRule" id="PRU00023"/>
    </source>
</evidence>
<dbReference type="OrthoDB" id="6095883at2759"/>